<comment type="pathway">
    <text evidence="12 15">Porphyrin-containing compound metabolism; siroheme biosynthesis; precorrin-2 from uroporphyrinogen III: step 1/1.</text>
</comment>
<dbReference type="InterPro" id="IPR050161">
    <property type="entry name" value="Siro_Cobalamin_biosynth"/>
</dbReference>
<evidence type="ECO:0000256" key="1">
    <source>
        <dbReference type="ARBA" id="ARBA00005010"/>
    </source>
</evidence>
<comment type="pathway">
    <text evidence="1 15">Porphyrin-containing compound metabolism; siroheme biosynthesis; sirohydrochlorin from precorrin-2: step 1/1.</text>
</comment>
<dbReference type="NCBIfam" id="NF007922">
    <property type="entry name" value="PRK10637.1"/>
    <property type="match status" value="1"/>
</dbReference>
<dbReference type="PANTHER" id="PTHR45790">
    <property type="entry name" value="SIROHEME SYNTHASE-RELATED"/>
    <property type="match status" value="1"/>
</dbReference>
<feature type="binding site" evidence="15">
    <location>
        <position position="434"/>
    </location>
    <ligand>
        <name>S-adenosyl-L-methionine</name>
        <dbReference type="ChEBI" id="CHEBI:59789"/>
    </ligand>
</feature>
<dbReference type="Gene3D" id="3.30.950.10">
    <property type="entry name" value="Methyltransferase, Cobalt-precorrin-4 Transmethylase, Domain 2"/>
    <property type="match status" value="1"/>
</dbReference>
<organism evidence="21 22">
    <name type="scientific">Methylomicrobium album BG8</name>
    <dbReference type="NCBI Taxonomy" id="686340"/>
    <lineage>
        <taxon>Bacteria</taxon>
        <taxon>Pseudomonadati</taxon>
        <taxon>Pseudomonadota</taxon>
        <taxon>Gammaproteobacteria</taxon>
        <taxon>Methylococcales</taxon>
        <taxon>Methylococcaceae</taxon>
        <taxon>Methylomicrobium</taxon>
    </lineage>
</organism>
<feature type="active site" description="Proton acceptor" evidence="15">
    <location>
        <position position="270"/>
    </location>
</feature>
<feature type="domain" description="Siroheme synthase central" evidence="20">
    <location>
        <begin position="146"/>
        <end position="166"/>
    </location>
</feature>
<evidence type="ECO:0000256" key="12">
    <source>
        <dbReference type="ARBA" id="ARBA00025705"/>
    </source>
</evidence>
<feature type="binding site" evidence="15">
    <location>
        <begin position="43"/>
        <end position="44"/>
    </location>
    <ligand>
        <name>NAD(+)</name>
        <dbReference type="ChEBI" id="CHEBI:57540"/>
    </ligand>
</feature>
<comment type="catalytic activity">
    <reaction evidence="15">
        <text>uroporphyrinogen III + 2 S-adenosyl-L-methionine = precorrin-2 + 2 S-adenosyl-L-homocysteine + H(+)</text>
        <dbReference type="Rhea" id="RHEA:32459"/>
        <dbReference type="ChEBI" id="CHEBI:15378"/>
        <dbReference type="ChEBI" id="CHEBI:57308"/>
        <dbReference type="ChEBI" id="CHEBI:57856"/>
        <dbReference type="ChEBI" id="CHEBI:58827"/>
        <dbReference type="ChEBI" id="CHEBI:59789"/>
        <dbReference type="EC" id="2.1.1.107"/>
    </reaction>
</comment>
<feature type="domain" description="Tetrapyrrole methylase" evidence="18">
    <location>
        <begin position="240"/>
        <end position="449"/>
    </location>
</feature>
<dbReference type="Gene3D" id="3.30.160.110">
    <property type="entry name" value="Siroheme synthase, domain 2"/>
    <property type="match status" value="1"/>
</dbReference>
<dbReference type="Proteomes" id="UP000005090">
    <property type="component" value="Chromosome"/>
</dbReference>
<evidence type="ECO:0000256" key="3">
    <source>
        <dbReference type="ARBA" id="ARBA00022573"/>
    </source>
</evidence>
<sequence length="482" mass="52816">MTRKRPPIIPLSQLSENARTEMDYFPLFINLKDQPCLVVGGGEVAARKIELLSRAGARITVIAEEIGDSLAALAAKSPLNVLKKRFEAEDLGDFRLVVSATDDGETNRWVSGLAQERNIPVNVVDNPALCSFIFPAIIDRSPVVAAISSGGASPVLARLLRAKIESVVPPSYGRLAQLAEKYRNQVKQVIRQPAQRRIFWENQFQGRTAELVYTGKDEEAERHLVESMERIDSDRTVGEVYLIGAGPGAPDLLTFRALRLMQQAEVIVYDRLVTPEILDLARRDAERIYVGKQRDDHVLPQESINELLADLAKAGKRVARLKGGDPFIFGRGGEEIETLMQQGIPFQVVPGITAASGCATYAGIPLTHRDHAQSCTFVTGHLKDGTVNLNWTQLAAPNQTVVIYMGLVGLEQICSALIAHGSPKDLPVALIQQGTTDHQKVITGTLETLPAQVAHERIKAPTLIIIGTVVNLHSKLEWFKTT</sequence>
<evidence type="ECO:0000256" key="2">
    <source>
        <dbReference type="ARBA" id="ARBA00005879"/>
    </source>
</evidence>
<evidence type="ECO:0000313" key="21">
    <source>
        <dbReference type="EMBL" id="EIC30143.1"/>
    </source>
</evidence>
<dbReference type="InterPro" id="IPR036291">
    <property type="entry name" value="NAD(P)-bd_dom_sf"/>
</dbReference>
<dbReference type="InterPro" id="IPR035996">
    <property type="entry name" value="4pyrrol_Methylase_sf"/>
</dbReference>
<evidence type="ECO:0000256" key="11">
    <source>
        <dbReference type="ARBA" id="ARBA00023268"/>
    </source>
</evidence>
<comment type="function">
    <text evidence="15">Multifunctional enzyme that catalyzes the SAM-dependent methylations of uroporphyrinogen III at position C-2 and C-7 to form precorrin-2 via precorrin-1. Then it catalyzes the NAD-dependent ring dehydrogenation of precorrin-2 to yield sirohydrochlorin. Finally, it catalyzes the ferrochelation of sirohydrochlorin to yield siroheme.</text>
</comment>
<dbReference type="InterPro" id="IPR014776">
    <property type="entry name" value="4pyrrole_Mease_sub2"/>
</dbReference>
<evidence type="ECO:0000256" key="10">
    <source>
        <dbReference type="ARBA" id="ARBA00023244"/>
    </source>
</evidence>
<feature type="active site" description="Proton donor" evidence="15 16">
    <location>
        <position position="292"/>
    </location>
</feature>
<dbReference type="GO" id="GO:0019354">
    <property type="term" value="P:siroheme biosynthetic process"/>
    <property type="evidence" value="ECO:0007669"/>
    <property type="project" value="UniProtKB-UniRule"/>
</dbReference>
<feature type="region of interest" description="Precorrin-2 dehydrogenase / sirohydrochlorin ferrochelatase" evidence="15">
    <location>
        <begin position="1"/>
        <end position="224"/>
    </location>
</feature>
<keyword evidence="15" id="KW-0597">Phosphoprotein</keyword>
<dbReference type="InterPro" id="IPR012409">
    <property type="entry name" value="Sirohaem_synth"/>
</dbReference>
<dbReference type="NCBIfam" id="TIGR01470">
    <property type="entry name" value="cysG_Nterm"/>
    <property type="match status" value="1"/>
</dbReference>
<feature type="region of interest" description="Uroporphyrinogen-III C-methyltransferase" evidence="15">
    <location>
        <begin position="238"/>
        <end position="482"/>
    </location>
</feature>
<accession>H8GHJ1</accession>
<dbReference type="InterPro" id="IPR014777">
    <property type="entry name" value="4pyrrole_Mease_sub1"/>
</dbReference>
<feature type="binding site" evidence="15">
    <location>
        <begin position="64"/>
        <end position="65"/>
    </location>
    <ligand>
        <name>NAD(+)</name>
        <dbReference type="ChEBI" id="CHEBI:57540"/>
    </ligand>
</feature>
<keyword evidence="11 15" id="KW-0511">Multifunctional enzyme</keyword>
<comment type="similarity">
    <text evidence="15">In the N-terminal section; belongs to the precorrin-2 dehydrogenase / sirohydrochlorin ferrochelatase family.</text>
</comment>
<dbReference type="NCBIfam" id="TIGR01469">
    <property type="entry name" value="cobA_cysG_Cterm"/>
    <property type="match status" value="1"/>
</dbReference>
<dbReference type="HAMAP" id="MF_01646">
    <property type="entry name" value="Siroheme_synth"/>
    <property type="match status" value="1"/>
</dbReference>
<evidence type="ECO:0000259" key="18">
    <source>
        <dbReference type="Pfam" id="PF00590"/>
    </source>
</evidence>
<evidence type="ECO:0000256" key="17">
    <source>
        <dbReference type="RuleBase" id="RU003960"/>
    </source>
</evidence>
<dbReference type="EC" id="4.99.1.4" evidence="15"/>
<dbReference type="GO" id="GO:0043115">
    <property type="term" value="F:precorrin-2 dehydrogenase activity"/>
    <property type="evidence" value="ECO:0007669"/>
    <property type="project" value="UniProtKB-UniRule"/>
</dbReference>
<evidence type="ECO:0000256" key="6">
    <source>
        <dbReference type="ARBA" id="ARBA00022691"/>
    </source>
</evidence>
<dbReference type="FunFam" id="3.30.950.10:FF:000001">
    <property type="entry name" value="Siroheme synthase"/>
    <property type="match status" value="1"/>
</dbReference>
<proteinExistence type="inferred from homology"/>
<keyword evidence="4 15" id="KW-0489">Methyltransferase</keyword>
<dbReference type="HOGENOM" id="CLU_011276_2_1_6"/>
<dbReference type="eggNOG" id="COG1648">
    <property type="taxonomic scope" value="Bacteria"/>
</dbReference>
<keyword evidence="10 15" id="KW-0627">Porphyrin biosynthesis</keyword>
<evidence type="ECO:0000256" key="4">
    <source>
        <dbReference type="ARBA" id="ARBA00022603"/>
    </source>
</evidence>
<dbReference type="AlphaFoldDB" id="H8GHJ1"/>
<dbReference type="FunFam" id="3.40.1010.10:FF:000001">
    <property type="entry name" value="Siroheme synthase"/>
    <property type="match status" value="1"/>
</dbReference>
<dbReference type="InterPro" id="IPR037115">
    <property type="entry name" value="Sirohaem_synt_dimer_dom_sf"/>
</dbReference>
<dbReference type="InterPro" id="IPR003043">
    <property type="entry name" value="Uropor_MeTrfase_CS"/>
</dbReference>
<dbReference type="STRING" id="686340.Metal_2421"/>
<evidence type="ECO:0000313" key="22">
    <source>
        <dbReference type="Proteomes" id="UP000005090"/>
    </source>
</evidence>
<dbReference type="GO" id="GO:0032259">
    <property type="term" value="P:methylation"/>
    <property type="evidence" value="ECO:0007669"/>
    <property type="project" value="UniProtKB-KW"/>
</dbReference>
<evidence type="ECO:0000256" key="8">
    <source>
        <dbReference type="ARBA" id="ARBA00023027"/>
    </source>
</evidence>
<feature type="binding site" evidence="15">
    <location>
        <position position="328"/>
    </location>
    <ligand>
        <name>S-adenosyl-L-methionine</name>
        <dbReference type="ChEBI" id="CHEBI:59789"/>
    </ligand>
</feature>
<evidence type="ECO:0000256" key="15">
    <source>
        <dbReference type="HAMAP-Rule" id="MF_01646"/>
    </source>
</evidence>
<evidence type="ECO:0000256" key="7">
    <source>
        <dbReference type="ARBA" id="ARBA00023002"/>
    </source>
</evidence>
<dbReference type="EC" id="1.3.1.76" evidence="15"/>
<dbReference type="InterPro" id="IPR028281">
    <property type="entry name" value="Sirohaem_synthase_central"/>
</dbReference>
<feature type="binding site" evidence="15">
    <location>
        <position position="247"/>
    </location>
    <ligand>
        <name>S-adenosyl-L-methionine</name>
        <dbReference type="ChEBI" id="CHEBI:59789"/>
    </ligand>
</feature>
<dbReference type="SUPFAM" id="SSF51735">
    <property type="entry name" value="NAD(P)-binding Rossmann-fold domains"/>
    <property type="match status" value="1"/>
</dbReference>
<comment type="similarity">
    <text evidence="15">In the C-terminal section; belongs to the precorrin methyltransferase family.</text>
</comment>
<feature type="domain" description="Sirohaem synthase dimerisation" evidence="19">
    <location>
        <begin position="171"/>
        <end position="226"/>
    </location>
</feature>
<gene>
    <name evidence="15" type="primary">cysG</name>
    <name evidence="21" type="ORF">Metal_2421</name>
</gene>
<feature type="active site" description="Proton donor" evidence="16">
    <location>
        <position position="270"/>
    </location>
</feature>
<keyword evidence="5 15" id="KW-0808">Transferase</keyword>
<keyword evidence="9 15" id="KW-0456">Lyase</keyword>
<comment type="similarity">
    <text evidence="2 17">Belongs to the precorrin methyltransferase family.</text>
</comment>
<evidence type="ECO:0000256" key="9">
    <source>
        <dbReference type="ARBA" id="ARBA00023239"/>
    </source>
</evidence>
<dbReference type="EC" id="2.1.1.107" evidence="15"/>
<reference evidence="21 22" key="1">
    <citation type="journal article" date="2013" name="Genome Announc.">
        <title>Genome Sequence of the Obligate Gammaproteobacterial Methanotroph Methylomicrobium album Strain BG8.</title>
        <authorList>
            <person name="Kits K.D."/>
            <person name="Kalyuzhnaya M.G."/>
            <person name="Klotz M.G."/>
            <person name="Jetten M.S."/>
            <person name="Op den Camp H.J."/>
            <person name="Vuilleumier S."/>
            <person name="Bringel F."/>
            <person name="Dispirito A.A."/>
            <person name="Murrell J.C."/>
            <person name="Bruce D."/>
            <person name="Cheng J.F."/>
            <person name="Copeland A."/>
            <person name="Goodwin L."/>
            <person name="Hauser L."/>
            <person name="Lajus A."/>
            <person name="Land M.L."/>
            <person name="Lapidus A."/>
            <person name="Lucas S."/>
            <person name="Medigue C."/>
            <person name="Pitluck S."/>
            <person name="Woyke T."/>
            <person name="Zeytun A."/>
            <person name="Stein L.Y."/>
        </authorList>
    </citation>
    <scope>NUCLEOTIDE SEQUENCE [LARGE SCALE GENOMIC DNA]</scope>
    <source>
        <strain evidence="21 22">BG8</strain>
    </source>
</reference>
<dbReference type="InterPro" id="IPR000878">
    <property type="entry name" value="4pyrrol_Mease"/>
</dbReference>
<dbReference type="PIRSF" id="PIRSF036426">
    <property type="entry name" value="Sirohaem_synth"/>
    <property type="match status" value="1"/>
</dbReference>
<dbReference type="InterPro" id="IPR006367">
    <property type="entry name" value="Sirohaem_synthase_N"/>
</dbReference>
<dbReference type="Gene3D" id="1.10.8.210">
    <property type="entry name" value="Sirohaem synthase, dimerisation domain"/>
    <property type="match status" value="1"/>
</dbReference>
<feature type="binding site" evidence="15">
    <location>
        <begin position="353"/>
        <end position="354"/>
    </location>
    <ligand>
        <name>S-adenosyl-L-methionine</name>
        <dbReference type="ChEBI" id="CHEBI:59789"/>
    </ligand>
</feature>
<dbReference type="SUPFAM" id="SSF75615">
    <property type="entry name" value="Siroheme synthase middle domains-like"/>
    <property type="match status" value="1"/>
</dbReference>
<keyword evidence="8 15" id="KW-0520">NAD</keyword>
<evidence type="ECO:0000259" key="19">
    <source>
        <dbReference type="Pfam" id="PF10414"/>
    </source>
</evidence>
<feature type="modified residue" description="Phosphoserine" evidence="15">
    <location>
        <position position="149"/>
    </location>
</feature>
<dbReference type="PROSITE" id="PS00840">
    <property type="entry name" value="SUMT_2"/>
    <property type="match status" value="1"/>
</dbReference>
<protein>
    <recommendedName>
        <fullName evidence="15">Siroheme synthase</fullName>
    </recommendedName>
    <domain>
        <recommendedName>
            <fullName evidence="15">Uroporphyrinogen-III C-methyltransferase</fullName>
            <shortName evidence="15">Urogen III methylase</shortName>
            <ecNumber evidence="15">2.1.1.107</ecNumber>
        </recommendedName>
        <alternativeName>
            <fullName evidence="15">SUMT</fullName>
        </alternativeName>
        <alternativeName>
            <fullName evidence="15">Uroporphyrinogen III methylase</fullName>
            <shortName evidence="15">UROM</shortName>
        </alternativeName>
    </domain>
    <domain>
        <recommendedName>
            <fullName evidence="15">Precorrin-2 dehydrogenase</fullName>
            <ecNumber evidence="15">1.3.1.76</ecNumber>
        </recommendedName>
    </domain>
    <domain>
        <recommendedName>
            <fullName evidence="15">Sirohydrochlorin ferrochelatase</fullName>
            <ecNumber evidence="15">4.99.1.4</ecNumber>
        </recommendedName>
    </domain>
</protein>
<keyword evidence="22" id="KW-1185">Reference proteome</keyword>
<evidence type="ECO:0000256" key="14">
    <source>
        <dbReference type="ARBA" id="ARBA00060548"/>
    </source>
</evidence>
<dbReference type="Pfam" id="PF13241">
    <property type="entry name" value="NAD_binding_7"/>
    <property type="match status" value="1"/>
</dbReference>
<dbReference type="GO" id="GO:0004851">
    <property type="term" value="F:uroporphyrin-III C-methyltransferase activity"/>
    <property type="evidence" value="ECO:0007669"/>
    <property type="project" value="UniProtKB-UniRule"/>
</dbReference>
<comment type="pathway">
    <text evidence="14 15">Cofactor biosynthesis; adenosylcobalamin biosynthesis; precorrin-2 from uroporphyrinogen III: step 1/1.</text>
</comment>
<comment type="pathway">
    <text evidence="15">Cofactor biosynthesis; adenosylcobalamin biosynthesis; sirohydrochlorin from precorrin-2: step 1/1.</text>
</comment>
<feature type="binding site" evidence="15">
    <location>
        <position position="405"/>
    </location>
    <ligand>
        <name>S-adenosyl-L-methionine</name>
        <dbReference type="ChEBI" id="CHEBI:59789"/>
    </ligand>
</feature>
<dbReference type="GO" id="GO:0009236">
    <property type="term" value="P:cobalamin biosynthetic process"/>
    <property type="evidence" value="ECO:0007669"/>
    <property type="project" value="UniProtKB-UniRule"/>
</dbReference>
<dbReference type="Gene3D" id="3.40.50.720">
    <property type="entry name" value="NAD(P)-binding Rossmann-like Domain"/>
    <property type="match status" value="1"/>
</dbReference>
<dbReference type="Pfam" id="PF14824">
    <property type="entry name" value="Sirohm_synth_M"/>
    <property type="match status" value="1"/>
</dbReference>
<keyword evidence="3 15" id="KW-0169">Cobalamin biosynthesis</keyword>
<dbReference type="PANTHER" id="PTHR45790:SF1">
    <property type="entry name" value="SIROHEME SYNTHASE"/>
    <property type="match status" value="1"/>
</dbReference>
<evidence type="ECO:0000256" key="16">
    <source>
        <dbReference type="PIRSR" id="PIRSR036426-1"/>
    </source>
</evidence>
<comment type="pathway">
    <text evidence="15">Porphyrin-containing compound metabolism; siroheme biosynthesis; siroheme from sirohydrochlorin: step 1/1.</text>
</comment>
<name>H8GHJ1_METAL</name>
<evidence type="ECO:0000259" key="20">
    <source>
        <dbReference type="Pfam" id="PF14824"/>
    </source>
</evidence>
<dbReference type="eggNOG" id="COG0007">
    <property type="taxonomic scope" value="Bacteria"/>
</dbReference>
<comment type="catalytic activity">
    <reaction evidence="15">
        <text>siroheme + 2 H(+) = sirohydrochlorin + Fe(2+)</text>
        <dbReference type="Rhea" id="RHEA:24360"/>
        <dbReference type="ChEBI" id="CHEBI:15378"/>
        <dbReference type="ChEBI" id="CHEBI:29033"/>
        <dbReference type="ChEBI" id="CHEBI:58351"/>
        <dbReference type="ChEBI" id="CHEBI:60052"/>
        <dbReference type="EC" id="4.99.1.4"/>
    </reaction>
</comment>
<evidence type="ECO:0000256" key="13">
    <source>
        <dbReference type="ARBA" id="ARBA00047561"/>
    </source>
</evidence>
<dbReference type="InterPro" id="IPR006366">
    <property type="entry name" value="CobA/CysG_C"/>
</dbReference>
<dbReference type="InterPro" id="IPR019478">
    <property type="entry name" value="Sirohaem_synthase_dimer_dom"/>
</dbReference>
<dbReference type="FunFam" id="3.30.160.110:FF:000001">
    <property type="entry name" value="Siroheme synthase"/>
    <property type="match status" value="1"/>
</dbReference>
<keyword evidence="6 15" id="KW-0949">S-adenosyl-L-methionine</keyword>
<dbReference type="CDD" id="cd11642">
    <property type="entry name" value="SUMT"/>
    <property type="match status" value="1"/>
</dbReference>
<dbReference type="GO" id="GO:0051287">
    <property type="term" value="F:NAD binding"/>
    <property type="evidence" value="ECO:0007669"/>
    <property type="project" value="InterPro"/>
</dbReference>
<dbReference type="Pfam" id="PF00590">
    <property type="entry name" value="TP_methylase"/>
    <property type="match status" value="1"/>
</dbReference>
<dbReference type="GO" id="GO:0051266">
    <property type="term" value="F:sirohydrochlorin ferrochelatase activity"/>
    <property type="evidence" value="ECO:0007669"/>
    <property type="project" value="UniProtKB-EC"/>
</dbReference>
<dbReference type="UniPathway" id="UPA00148">
    <property type="reaction ID" value="UER00211"/>
</dbReference>
<dbReference type="UniPathway" id="UPA00262">
    <property type="reaction ID" value="UER00211"/>
</dbReference>
<dbReference type="Pfam" id="PF10414">
    <property type="entry name" value="CysG_dimeriser"/>
    <property type="match status" value="1"/>
</dbReference>
<dbReference type="NCBIfam" id="NF004790">
    <property type="entry name" value="PRK06136.1"/>
    <property type="match status" value="1"/>
</dbReference>
<feature type="binding site" evidence="15">
    <location>
        <begin position="323"/>
        <end position="325"/>
    </location>
    <ligand>
        <name>S-adenosyl-L-methionine</name>
        <dbReference type="ChEBI" id="CHEBI:59789"/>
    </ligand>
</feature>
<comment type="catalytic activity">
    <reaction evidence="13 15">
        <text>precorrin-2 + NAD(+) = sirohydrochlorin + NADH + 2 H(+)</text>
        <dbReference type="Rhea" id="RHEA:15613"/>
        <dbReference type="ChEBI" id="CHEBI:15378"/>
        <dbReference type="ChEBI" id="CHEBI:57540"/>
        <dbReference type="ChEBI" id="CHEBI:57945"/>
        <dbReference type="ChEBI" id="CHEBI:58351"/>
        <dbReference type="ChEBI" id="CHEBI:58827"/>
        <dbReference type="EC" id="1.3.1.76"/>
    </reaction>
</comment>
<dbReference type="SUPFAM" id="SSF53790">
    <property type="entry name" value="Tetrapyrrole methylase"/>
    <property type="match status" value="1"/>
</dbReference>
<dbReference type="Gene3D" id="3.40.1010.10">
    <property type="entry name" value="Cobalt-precorrin-4 Transmethylase, Domain 1"/>
    <property type="match status" value="1"/>
</dbReference>
<evidence type="ECO:0000256" key="5">
    <source>
        <dbReference type="ARBA" id="ARBA00022679"/>
    </source>
</evidence>
<dbReference type="EMBL" id="CM001475">
    <property type="protein sequence ID" value="EIC30143.1"/>
    <property type="molecule type" value="Genomic_DNA"/>
</dbReference>
<keyword evidence="7 15" id="KW-0560">Oxidoreductase</keyword>